<name>M7T6Y9_EUTLA</name>
<protein>
    <submittedName>
        <fullName evidence="5">Putative sterigmatocystin 8-o-methyltransferase protein</fullName>
    </submittedName>
</protein>
<dbReference type="AlphaFoldDB" id="M7T6Y9"/>
<proteinExistence type="predicted"/>
<dbReference type="PROSITE" id="PS51683">
    <property type="entry name" value="SAM_OMT_II"/>
    <property type="match status" value="1"/>
</dbReference>
<dbReference type="OrthoDB" id="3340390at2759"/>
<dbReference type="SUPFAM" id="SSF53335">
    <property type="entry name" value="S-adenosyl-L-methionine-dependent methyltransferases"/>
    <property type="match status" value="1"/>
</dbReference>
<feature type="domain" description="O-methyltransferase C-terminal" evidence="4">
    <location>
        <begin position="80"/>
        <end position="220"/>
    </location>
</feature>
<dbReference type="PANTHER" id="PTHR43712">
    <property type="entry name" value="PUTATIVE (AFU_ORTHOLOGUE AFUA_4G14580)-RELATED"/>
    <property type="match status" value="1"/>
</dbReference>
<dbReference type="Proteomes" id="UP000012174">
    <property type="component" value="Unassembled WGS sequence"/>
</dbReference>
<evidence type="ECO:0000313" key="6">
    <source>
        <dbReference type="Proteomes" id="UP000012174"/>
    </source>
</evidence>
<dbReference type="InterPro" id="IPR001077">
    <property type="entry name" value="COMT_C"/>
</dbReference>
<keyword evidence="6" id="KW-1185">Reference proteome</keyword>
<evidence type="ECO:0000256" key="1">
    <source>
        <dbReference type="ARBA" id="ARBA00022603"/>
    </source>
</evidence>
<gene>
    <name evidence="5" type="ORF">UCREL1_10618</name>
</gene>
<dbReference type="InterPro" id="IPR016461">
    <property type="entry name" value="COMT-like"/>
</dbReference>
<dbReference type="Gene3D" id="3.40.50.150">
    <property type="entry name" value="Vaccinia Virus protein VP39"/>
    <property type="match status" value="1"/>
</dbReference>
<evidence type="ECO:0000313" key="5">
    <source>
        <dbReference type="EMBL" id="EMR62435.1"/>
    </source>
</evidence>
<keyword evidence="3" id="KW-0949">S-adenosyl-L-methionine</keyword>
<dbReference type="EMBL" id="KB707428">
    <property type="protein sequence ID" value="EMR62435.1"/>
    <property type="molecule type" value="Genomic_DNA"/>
</dbReference>
<organism evidence="5 6">
    <name type="scientific">Eutypa lata (strain UCR-EL1)</name>
    <name type="common">Grapevine dieback disease fungus</name>
    <name type="synonym">Eutypa armeniacae</name>
    <dbReference type="NCBI Taxonomy" id="1287681"/>
    <lineage>
        <taxon>Eukaryota</taxon>
        <taxon>Fungi</taxon>
        <taxon>Dikarya</taxon>
        <taxon>Ascomycota</taxon>
        <taxon>Pezizomycotina</taxon>
        <taxon>Sordariomycetes</taxon>
        <taxon>Xylariomycetidae</taxon>
        <taxon>Xylariales</taxon>
        <taxon>Diatrypaceae</taxon>
        <taxon>Eutypa</taxon>
    </lineage>
</organism>
<dbReference type="PANTHER" id="PTHR43712:SF17">
    <property type="entry name" value="O-METHYLTRANSFERASE"/>
    <property type="match status" value="1"/>
</dbReference>
<keyword evidence="1 5" id="KW-0489">Methyltransferase</keyword>
<dbReference type="InterPro" id="IPR029063">
    <property type="entry name" value="SAM-dependent_MTases_sf"/>
</dbReference>
<dbReference type="OMA" id="YPWEEWL"/>
<dbReference type="GO" id="GO:0008171">
    <property type="term" value="F:O-methyltransferase activity"/>
    <property type="evidence" value="ECO:0007669"/>
    <property type="project" value="InterPro"/>
</dbReference>
<reference evidence="6" key="1">
    <citation type="journal article" date="2013" name="Genome Announc.">
        <title>Draft genome sequence of the grapevine dieback fungus Eutypa lata UCR-EL1.</title>
        <authorList>
            <person name="Blanco-Ulate B."/>
            <person name="Rolshausen P.E."/>
            <person name="Cantu D."/>
        </authorList>
    </citation>
    <scope>NUCLEOTIDE SEQUENCE [LARGE SCALE GENOMIC DNA]</scope>
    <source>
        <strain evidence="6">UCR-EL1</strain>
    </source>
</reference>
<dbReference type="GO" id="GO:0032259">
    <property type="term" value="P:methylation"/>
    <property type="evidence" value="ECO:0007669"/>
    <property type="project" value="UniProtKB-KW"/>
</dbReference>
<evidence type="ECO:0000256" key="2">
    <source>
        <dbReference type="ARBA" id="ARBA00022679"/>
    </source>
</evidence>
<evidence type="ECO:0000259" key="4">
    <source>
        <dbReference type="Pfam" id="PF00891"/>
    </source>
</evidence>
<dbReference type="eggNOG" id="KOG3178">
    <property type="taxonomic scope" value="Eukaryota"/>
</dbReference>
<keyword evidence="2 5" id="KW-0808">Transferase</keyword>
<dbReference type="HOGENOM" id="CLU_005533_5_1_1"/>
<evidence type="ECO:0000256" key="3">
    <source>
        <dbReference type="ARBA" id="ARBA00022691"/>
    </source>
</evidence>
<sequence>MKKTGYKMPNSMAGGALQYAYKTKLGLFGHLQANPPYGELFSHFMAGYHEGRPSWMDPGFFPIQEKLIDGARHGDGEVFLVDIAGATGYDLEEYLQKHPSPPGRLVLQDLPAVIGQIYNLSEEIERMSYDFFTEQPLKGSRVYFMHYILHDWSDETCLKILARVTEAMEPGYSKFLINENVVPSRNAHWDTTALDMQLMITLSSRERTEEDWISLLKAGGLKICKIWSVSGGCECLIECELARTNPATGFD</sequence>
<dbReference type="Pfam" id="PF00891">
    <property type="entry name" value="Methyltransf_2"/>
    <property type="match status" value="1"/>
</dbReference>
<dbReference type="KEGG" id="ela:UCREL1_10618"/>
<accession>M7T6Y9</accession>